<protein>
    <recommendedName>
        <fullName evidence="8">TOG domain-containing protein</fullName>
    </recommendedName>
</protein>
<dbReference type="EMBL" id="JPWV03000103">
    <property type="protein sequence ID" value="KAG2524926.1"/>
    <property type="molecule type" value="Genomic_DNA"/>
</dbReference>
<dbReference type="GO" id="GO:0005856">
    <property type="term" value="C:cytoskeleton"/>
    <property type="evidence" value="ECO:0007669"/>
    <property type="project" value="UniProtKB-SubCell"/>
</dbReference>
<reference evidence="9" key="1">
    <citation type="journal article" date="2015" name="Genom Data">
        <title>Genome sequences of six Phytophthora species associated with forests in New Zealand.</title>
        <authorList>
            <person name="Studholme D.J."/>
            <person name="McDougal R.L."/>
            <person name="Sambles C."/>
            <person name="Hansen E."/>
            <person name="Hardy G."/>
            <person name="Grant M."/>
            <person name="Ganley R.J."/>
            <person name="Williams N.M."/>
        </authorList>
    </citation>
    <scope>NUCLEOTIDE SEQUENCE</scope>
    <source>
        <strain evidence="10">NZFS 2646</strain>
        <strain evidence="9">NZFS 3630</strain>
    </source>
</reference>
<dbReference type="EMBL" id="MBDN02000113">
    <property type="protein sequence ID" value="RLN80318.1"/>
    <property type="molecule type" value="Genomic_DNA"/>
</dbReference>
<dbReference type="Proteomes" id="UP000785171">
    <property type="component" value="Unassembled WGS sequence"/>
</dbReference>
<dbReference type="AlphaFoldDB" id="A0A3R7NGU6"/>
<evidence type="ECO:0000313" key="14">
    <source>
        <dbReference type="Proteomes" id="UP000285883"/>
    </source>
</evidence>
<dbReference type="EMBL" id="JPWU03000211">
    <property type="protein sequence ID" value="KAG2522471.1"/>
    <property type="molecule type" value="Genomic_DNA"/>
</dbReference>
<dbReference type="GO" id="GO:0007051">
    <property type="term" value="P:spindle organization"/>
    <property type="evidence" value="ECO:0007669"/>
    <property type="project" value="InterPro"/>
</dbReference>
<organism evidence="12 13">
    <name type="scientific">Phytophthora kernoviae</name>
    <dbReference type="NCBI Taxonomy" id="325452"/>
    <lineage>
        <taxon>Eukaryota</taxon>
        <taxon>Sar</taxon>
        <taxon>Stramenopiles</taxon>
        <taxon>Oomycota</taxon>
        <taxon>Peronosporomycetes</taxon>
        <taxon>Peronosporales</taxon>
        <taxon>Peronosporaceae</taxon>
        <taxon>Phytophthora</taxon>
    </lineage>
</organism>
<dbReference type="InterPro" id="IPR016024">
    <property type="entry name" value="ARM-type_fold"/>
</dbReference>
<reference evidence="13 14" key="2">
    <citation type="submission" date="2018-07" db="EMBL/GenBank/DDBJ databases">
        <title>Genome sequencing of oomycete isolates from Chile give support for New Zealand origin for Phytophthora kernoviae and make available the first Nothophytophthora sp. genome.</title>
        <authorList>
            <person name="Studholme D.J."/>
            <person name="Sanfuentes E."/>
            <person name="Panda P."/>
            <person name="Hill R."/>
            <person name="Sambles C."/>
            <person name="Grant M."/>
            <person name="Williams N.M."/>
            <person name="Mcdougal R.L."/>
        </authorList>
    </citation>
    <scope>NUCLEOTIDE SEQUENCE [LARGE SCALE GENOMIC DNA]</scope>
    <source>
        <strain evidence="11">Chile2</strain>
        <strain evidence="12">Chile4</strain>
    </source>
</reference>
<keyword evidence="3" id="KW-0677">Repeat</keyword>
<accession>A0A3R7NGU6</accession>
<gene>
    <name evidence="11" type="ORF">BBI17_005048</name>
    <name evidence="12" type="ORF">BBO99_00004582</name>
    <name evidence="10" type="ORF">JM16_004614</name>
    <name evidence="9" type="ORF">JM18_006132</name>
</gene>
<comment type="caution">
    <text evidence="12">The sequence shown here is derived from an EMBL/GenBank/DDBJ whole genome shotgun (WGS) entry which is preliminary data.</text>
</comment>
<dbReference type="PANTHER" id="PTHR12609">
    <property type="entry name" value="MICROTUBULE ASSOCIATED PROTEIN XMAP215"/>
    <property type="match status" value="1"/>
</dbReference>
<proteinExistence type="inferred from homology"/>
<dbReference type="Pfam" id="PF12348">
    <property type="entry name" value="CLASP_N"/>
    <property type="match status" value="1"/>
</dbReference>
<dbReference type="InterPro" id="IPR024395">
    <property type="entry name" value="CLASP_N_dom"/>
</dbReference>
<feature type="region of interest" description="Disordered" evidence="7">
    <location>
        <begin position="240"/>
        <end position="273"/>
    </location>
</feature>
<evidence type="ECO:0000256" key="2">
    <source>
        <dbReference type="ARBA" id="ARBA00022490"/>
    </source>
</evidence>
<dbReference type="SUPFAM" id="SSF48371">
    <property type="entry name" value="ARM repeat"/>
    <property type="match status" value="1"/>
</dbReference>
<evidence type="ECO:0000313" key="11">
    <source>
        <dbReference type="EMBL" id="RLN44775.1"/>
    </source>
</evidence>
<dbReference type="InterPro" id="IPR021133">
    <property type="entry name" value="HEAT_type_2"/>
</dbReference>
<dbReference type="SMART" id="SM01349">
    <property type="entry name" value="TOG"/>
    <property type="match status" value="1"/>
</dbReference>
<evidence type="ECO:0000313" key="13">
    <source>
        <dbReference type="Proteomes" id="UP000285624"/>
    </source>
</evidence>
<dbReference type="Gene3D" id="1.25.10.10">
    <property type="entry name" value="Leucine-rich Repeat Variant"/>
    <property type="match status" value="2"/>
</dbReference>
<evidence type="ECO:0000256" key="5">
    <source>
        <dbReference type="ARBA" id="ARBA00025722"/>
    </source>
</evidence>
<dbReference type="GO" id="GO:0051010">
    <property type="term" value="F:microtubule plus-end binding"/>
    <property type="evidence" value="ECO:0007669"/>
    <property type="project" value="InterPro"/>
</dbReference>
<dbReference type="GO" id="GO:0030951">
    <property type="term" value="P:establishment or maintenance of microtubule cytoskeleton polarity"/>
    <property type="evidence" value="ECO:0007669"/>
    <property type="project" value="InterPro"/>
</dbReference>
<dbReference type="Proteomes" id="UP000285883">
    <property type="component" value="Unassembled WGS sequence"/>
</dbReference>
<evidence type="ECO:0000313" key="10">
    <source>
        <dbReference type="EMBL" id="KAG2524926.1"/>
    </source>
</evidence>
<feature type="repeat" description="HEAT" evidence="6">
    <location>
        <begin position="160"/>
        <end position="197"/>
    </location>
</feature>
<evidence type="ECO:0000313" key="9">
    <source>
        <dbReference type="EMBL" id="KAG2522471.1"/>
    </source>
</evidence>
<evidence type="ECO:0000256" key="6">
    <source>
        <dbReference type="PROSITE-ProRule" id="PRU00103"/>
    </source>
</evidence>
<evidence type="ECO:0000256" key="4">
    <source>
        <dbReference type="ARBA" id="ARBA00023212"/>
    </source>
</evidence>
<name>A0A3R7NGU6_9STRA</name>
<dbReference type="GO" id="GO:0061863">
    <property type="term" value="F:microtubule plus end polymerase"/>
    <property type="evidence" value="ECO:0007669"/>
    <property type="project" value="InterPro"/>
</dbReference>
<reference evidence="9" key="3">
    <citation type="submission" date="2020-06" db="EMBL/GenBank/DDBJ databases">
        <authorList>
            <person name="Studholme D.J."/>
        </authorList>
    </citation>
    <scope>NUCLEOTIDE SEQUENCE</scope>
    <source>
        <strain evidence="10">NZFS 2646</strain>
        <strain evidence="9">NZFS 3630</strain>
    </source>
</reference>
<comment type="similarity">
    <text evidence="5">Belongs to the TOG/XMAP215 family.</text>
</comment>
<dbReference type="GO" id="GO:0046785">
    <property type="term" value="P:microtubule polymerization"/>
    <property type="evidence" value="ECO:0007669"/>
    <property type="project" value="InterPro"/>
</dbReference>
<evidence type="ECO:0000256" key="3">
    <source>
        <dbReference type="ARBA" id="ARBA00022737"/>
    </source>
</evidence>
<dbReference type="InterPro" id="IPR034085">
    <property type="entry name" value="TOG"/>
</dbReference>
<dbReference type="InterPro" id="IPR045110">
    <property type="entry name" value="XMAP215"/>
</dbReference>
<dbReference type="EMBL" id="MAYM02000256">
    <property type="protein sequence ID" value="RLN44775.1"/>
    <property type="molecule type" value="Genomic_DNA"/>
</dbReference>
<dbReference type="Pfam" id="PF21040">
    <property type="entry name" value="CEP104-like_TOG"/>
    <property type="match status" value="1"/>
</dbReference>
<dbReference type="STRING" id="325452.A0A3R7NGU6"/>
<dbReference type="InterPro" id="IPR011989">
    <property type="entry name" value="ARM-like"/>
</dbReference>
<evidence type="ECO:0000259" key="8">
    <source>
        <dbReference type="SMART" id="SM01349"/>
    </source>
</evidence>
<evidence type="ECO:0000313" key="12">
    <source>
        <dbReference type="EMBL" id="RLN80318.1"/>
    </source>
</evidence>
<keyword evidence="4" id="KW-0206">Cytoskeleton</keyword>
<dbReference type="Proteomes" id="UP000285624">
    <property type="component" value="Unassembled WGS sequence"/>
</dbReference>
<dbReference type="PROSITE" id="PS50077">
    <property type="entry name" value="HEAT_REPEAT"/>
    <property type="match status" value="1"/>
</dbReference>
<keyword evidence="2" id="KW-0963">Cytoplasm</keyword>
<keyword evidence="13" id="KW-1185">Reference proteome</keyword>
<evidence type="ECO:0000256" key="7">
    <source>
        <dbReference type="SAM" id="MobiDB-lite"/>
    </source>
</evidence>
<evidence type="ECO:0000256" key="1">
    <source>
        <dbReference type="ARBA" id="ARBA00004245"/>
    </source>
</evidence>
<dbReference type="Proteomes" id="UP000792063">
    <property type="component" value="Unassembled WGS sequence"/>
</dbReference>
<sequence length="416" mass="46137">MEETAALLGSTAIKQRLAGVTELLERLRRPEATPRSAESMATLIPHVLPCLRDHNSKIALSALEILELLVTRVAETTLRSYFKLLWVSIVERLGDNKLPVREKAVDVVVEISVVLDIPMILEKLKVCMQHKNWRTREQSLHAVWRCLERHNLFKEKKDVLLDDVLKLLEDSSKDVRDAAVTALENFYTYIGPSLLSQGVNAVPEPNSAVPDELTSILSTYDLQVSSSSSMARYLASVRSRTQNEAKTADPSGGDEQSLPRAPSTAPVSVGVNDNGISERDIQKQLGVIFDKLQLDNNWSVRVDGLKMLQKLAGRCSKAPNSDTALPFLSQGIRSVRERLCEQVIDLRSSVSREACQAIQMLANTLRDDFNGHAEYCLGNLLKATYVTIQVISTAADTTVRSMIESTNSGYVRVIPK</sequence>
<comment type="subcellular location">
    <subcellularLocation>
        <location evidence="1">Cytoplasm</location>
        <location evidence="1">Cytoskeleton</location>
    </subcellularLocation>
</comment>
<feature type="domain" description="TOG" evidence="8">
    <location>
        <begin position="2"/>
        <end position="226"/>
    </location>
</feature>